<keyword evidence="2 6" id="KW-0812">Transmembrane</keyword>
<dbReference type="Proteomes" id="UP001165124">
    <property type="component" value="Unassembled WGS sequence"/>
</dbReference>
<evidence type="ECO:0000256" key="4">
    <source>
        <dbReference type="ARBA" id="ARBA00023136"/>
    </source>
</evidence>
<evidence type="ECO:0000313" key="8">
    <source>
        <dbReference type="EMBL" id="GLW62134.1"/>
    </source>
</evidence>
<feature type="transmembrane region" description="Helical" evidence="6">
    <location>
        <begin position="57"/>
        <end position="75"/>
    </location>
</feature>
<comment type="caution">
    <text evidence="8">The sequence shown here is derived from an EMBL/GenBank/DDBJ whole genome shotgun (WGS) entry which is preliminary data.</text>
</comment>
<dbReference type="RefSeq" id="WP_067917429.1">
    <property type="nucleotide sequence ID" value="NZ_BSRZ01000001.1"/>
</dbReference>
<dbReference type="PRINTS" id="PR00164">
    <property type="entry name" value="ABC2TRNSPORT"/>
</dbReference>
<dbReference type="GO" id="GO:0046677">
    <property type="term" value="P:response to antibiotic"/>
    <property type="evidence" value="ECO:0007669"/>
    <property type="project" value="UniProtKB-KW"/>
</dbReference>
<feature type="transmembrane region" description="Helical" evidence="6">
    <location>
        <begin position="131"/>
        <end position="152"/>
    </location>
</feature>
<evidence type="ECO:0000256" key="3">
    <source>
        <dbReference type="ARBA" id="ARBA00022989"/>
    </source>
</evidence>
<sequence length="275" mass="30339">MTASHGTAGGAADRPAPPRPLRAFELAPIRGIWRHELALFRRYWRSQTFAATVEPTFYLLAFGYGFGSLVAVVSGMRYLDFMATGVVGIAALFTAVFPGMFNGYIRRVFQHTYDAILATPVDVHELVTGEALWIAAKSSVYSCTPLLVALFFGLDPSLGMLLVPFVVFWLALGFALFGMWTSTVVPSINSFDYVITGVVTPLFLVAGTFFPVDALPEWARYVALANPLYHCVQLVRHAVFGLRPLADLGHLALLVVFSALMWLLTVRGMRRRLID</sequence>
<comment type="subcellular location">
    <subcellularLocation>
        <location evidence="6">Cell membrane</location>
        <topology evidence="6">Multi-pass membrane protein</topology>
    </subcellularLocation>
    <subcellularLocation>
        <location evidence="1">Membrane</location>
        <topology evidence="1">Multi-pass membrane protein</topology>
    </subcellularLocation>
</comment>
<reference evidence="8" key="1">
    <citation type="submission" date="2023-02" db="EMBL/GenBank/DDBJ databases">
        <title>Actinomadura rubrobrunea NBRC 14622.</title>
        <authorList>
            <person name="Ichikawa N."/>
            <person name="Sato H."/>
            <person name="Tonouchi N."/>
        </authorList>
    </citation>
    <scope>NUCLEOTIDE SEQUENCE</scope>
    <source>
        <strain evidence="8">NBRC 14622</strain>
    </source>
</reference>
<comment type="similarity">
    <text evidence="6">Belongs to the ABC-2 integral membrane protein family.</text>
</comment>
<keyword evidence="3 6" id="KW-1133">Transmembrane helix</keyword>
<evidence type="ECO:0000313" key="9">
    <source>
        <dbReference type="Proteomes" id="UP001165124"/>
    </source>
</evidence>
<dbReference type="InterPro" id="IPR000412">
    <property type="entry name" value="ABC_2_transport"/>
</dbReference>
<evidence type="ECO:0000259" key="7">
    <source>
        <dbReference type="PROSITE" id="PS51012"/>
    </source>
</evidence>
<dbReference type="PANTHER" id="PTHR43229">
    <property type="entry name" value="NODULATION PROTEIN J"/>
    <property type="match status" value="1"/>
</dbReference>
<dbReference type="GO" id="GO:0140359">
    <property type="term" value="F:ABC-type transporter activity"/>
    <property type="evidence" value="ECO:0007669"/>
    <property type="project" value="InterPro"/>
</dbReference>
<dbReference type="GO" id="GO:0043190">
    <property type="term" value="C:ATP-binding cassette (ABC) transporter complex"/>
    <property type="evidence" value="ECO:0007669"/>
    <property type="project" value="InterPro"/>
</dbReference>
<dbReference type="AlphaFoldDB" id="A0A9W6USY5"/>
<dbReference type="Pfam" id="PF01061">
    <property type="entry name" value="ABC2_membrane"/>
    <property type="match status" value="1"/>
</dbReference>
<evidence type="ECO:0000256" key="1">
    <source>
        <dbReference type="ARBA" id="ARBA00004141"/>
    </source>
</evidence>
<feature type="transmembrane region" description="Helical" evidence="6">
    <location>
        <begin position="81"/>
        <end position="101"/>
    </location>
</feature>
<feature type="transmembrane region" description="Helical" evidence="6">
    <location>
        <begin position="248"/>
        <end position="266"/>
    </location>
</feature>
<organism evidence="8 9">
    <name type="scientific">Actinomadura rubrobrunea</name>
    <dbReference type="NCBI Taxonomy" id="115335"/>
    <lineage>
        <taxon>Bacteria</taxon>
        <taxon>Bacillati</taxon>
        <taxon>Actinomycetota</taxon>
        <taxon>Actinomycetes</taxon>
        <taxon>Streptosporangiales</taxon>
        <taxon>Thermomonosporaceae</taxon>
        <taxon>Actinomadura</taxon>
    </lineage>
</organism>
<evidence type="ECO:0000256" key="6">
    <source>
        <dbReference type="RuleBase" id="RU361157"/>
    </source>
</evidence>
<dbReference type="PROSITE" id="PS51012">
    <property type="entry name" value="ABC_TM2"/>
    <property type="match status" value="1"/>
</dbReference>
<dbReference type="EMBL" id="BSRZ01000001">
    <property type="protein sequence ID" value="GLW62134.1"/>
    <property type="molecule type" value="Genomic_DNA"/>
</dbReference>
<proteinExistence type="inferred from homology"/>
<dbReference type="InterPro" id="IPR051784">
    <property type="entry name" value="Nod_factor_ABC_transporter"/>
</dbReference>
<name>A0A9W6USY5_9ACTN</name>
<protein>
    <recommendedName>
        <fullName evidence="6">Transport permease protein</fullName>
    </recommendedName>
</protein>
<keyword evidence="5" id="KW-0046">Antibiotic resistance</keyword>
<dbReference type="InterPro" id="IPR013525">
    <property type="entry name" value="ABC2_TM"/>
</dbReference>
<dbReference type="InterPro" id="IPR047817">
    <property type="entry name" value="ABC2_TM_bact-type"/>
</dbReference>
<dbReference type="PANTHER" id="PTHR43229:SF2">
    <property type="entry name" value="NODULATION PROTEIN J"/>
    <property type="match status" value="1"/>
</dbReference>
<gene>
    <name evidence="8" type="ORF">Arub01_03780</name>
</gene>
<feature type="transmembrane region" description="Helical" evidence="6">
    <location>
        <begin position="158"/>
        <end position="181"/>
    </location>
</feature>
<evidence type="ECO:0000256" key="2">
    <source>
        <dbReference type="ARBA" id="ARBA00022692"/>
    </source>
</evidence>
<keyword evidence="6" id="KW-1003">Cell membrane</keyword>
<accession>A0A9W6USY5</accession>
<keyword evidence="6" id="KW-0813">Transport</keyword>
<keyword evidence="9" id="KW-1185">Reference proteome</keyword>
<feature type="domain" description="ABC transmembrane type-2" evidence="7">
    <location>
        <begin position="46"/>
        <end position="272"/>
    </location>
</feature>
<feature type="transmembrane region" description="Helical" evidence="6">
    <location>
        <begin position="193"/>
        <end position="212"/>
    </location>
</feature>
<evidence type="ECO:0000256" key="5">
    <source>
        <dbReference type="ARBA" id="ARBA00023251"/>
    </source>
</evidence>
<keyword evidence="4 6" id="KW-0472">Membrane</keyword>
<dbReference type="PIRSF" id="PIRSF006648">
    <property type="entry name" value="DrrB"/>
    <property type="match status" value="1"/>
</dbReference>